<dbReference type="Gene3D" id="3.30.450.80">
    <property type="entry name" value="Transcription factor LuxR-like, autoinducer-binding domain"/>
    <property type="match status" value="1"/>
</dbReference>
<name>B9LZZ1_GEODF</name>
<dbReference type="PROSITE" id="PS50043">
    <property type="entry name" value="HTH_LUXR_2"/>
    <property type="match status" value="1"/>
</dbReference>
<evidence type="ECO:0000259" key="4">
    <source>
        <dbReference type="PROSITE" id="PS50043"/>
    </source>
</evidence>
<evidence type="ECO:0000256" key="2">
    <source>
        <dbReference type="ARBA" id="ARBA00023125"/>
    </source>
</evidence>
<dbReference type="STRING" id="316067.Geob_2418"/>
<dbReference type="AlphaFoldDB" id="B9LZZ1"/>
<keyword evidence="2" id="KW-0238">DNA-binding</keyword>
<dbReference type="PRINTS" id="PR00038">
    <property type="entry name" value="HTHLUXR"/>
</dbReference>
<keyword evidence="6" id="KW-1185">Reference proteome</keyword>
<dbReference type="OrthoDB" id="9774661at2"/>
<dbReference type="InterPro" id="IPR005143">
    <property type="entry name" value="TF_LuxR_autoind-bd_dom"/>
</dbReference>
<gene>
    <name evidence="5" type="ordered locus">Geob_2418</name>
</gene>
<dbReference type="InterPro" id="IPR016032">
    <property type="entry name" value="Sig_transdc_resp-reg_C-effctor"/>
</dbReference>
<dbReference type="CDD" id="cd06170">
    <property type="entry name" value="LuxR_C_like"/>
    <property type="match status" value="1"/>
</dbReference>
<feature type="domain" description="HTH luxR-type" evidence="4">
    <location>
        <begin position="178"/>
        <end position="243"/>
    </location>
</feature>
<dbReference type="InterPro" id="IPR036388">
    <property type="entry name" value="WH-like_DNA-bd_sf"/>
</dbReference>
<evidence type="ECO:0000256" key="3">
    <source>
        <dbReference type="ARBA" id="ARBA00023163"/>
    </source>
</evidence>
<dbReference type="PROSITE" id="PS00622">
    <property type="entry name" value="HTH_LUXR_1"/>
    <property type="match status" value="1"/>
</dbReference>
<keyword evidence="3" id="KW-0804">Transcription</keyword>
<dbReference type="eggNOG" id="COG2197">
    <property type="taxonomic scope" value="Bacteria"/>
</dbReference>
<dbReference type="GO" id="GO:0003677">
    <property type="term" value="F:DNA binding"/>
    <property type="evidence" value="ECO:0007669"/>
    <property type="project" value="UniProtKB-KW"/>
</dbReference>
<dbReference type="Pfam" id="PF00196">
    <property type="entry name" value="GerE"/>
    <property type="match status" value="1"/>
</dbReference>
<dbReference type="Gene3D" id="1.10.10.10">
    <property type="entry name" value="Winged helix-like DNA-binding domain superfamily/Winged helix DNA-binding domain"/>
    <property type="match status" value="1"/>
</dbReference>
<dbReference type="RefSeq" id="WP_012647500.1">
    <property type="nucleotide sequence ID" value="NC_011979.1"/>
</dbReference>
<dbReference type="SMART" id="SM00421">
    <property type="entry name" value="HTH_LUXR"/>
    <property type="match status" value="1"/>
</dbReference>
<dbReference type="InterPro" id="IPR000792">
    <property type="entry name" value="Tscrpt_reg_LuxR_C"/>
</dbReference>
<dbReference type="GO" id="GO:0006355">
    <property type="term" value="P:regulation of DNA-templated transcription"/>
    <property type="evidence" value="ECO:0007669"/>
    <property type="project" value="InterPro"/>
</dbReference>
<dbReference type="Proteomes" id="UP000007721">
    <property type="component" value="Chromosome"/>
</dbReference>
<proteinExistence type="predicted"/>
<organism evidence="5 6">
    <name type="scientific">Geotalea daltonii (strain DSM 22248 / JCM 15807 / FRC-32)</name>
    <name type="common">Geobacter daltonii</name>
    <dbReference type="NCBI Taxonomy" id="316067"/>
    <lineage>
        <taxon>Bacteria</taxon>
        <taxon>Pseudomonadati</taxon>
        <taxon>Thermodesulfobacteriota</taxon>
        <taxon>Desulfuromonadia</taxon>
        <taxon>Geobacterales</taxon>
        <taxon>Geobacteraceae</taxon>
        <taxon>Geotalea</taxon>
    </lineage>
</organism>
<dbReference type="PANTHER" id="PTHR44688">
    <property type="entry name" value="DNA-BINDING TRANSCRIPTIONAL ACTIVATOR DEVR_DOSR"/>
    <property type="match status" value="1"/>
</dbReference>
<protein>
    <submittedName>
        <fullName evidence="5">Sensor helix-turn-helix transcriptional regulator, LuxR family, autoind_bind domain-containing</fullName>
    </submittedName>
</protein>
<dbReference type="Pfam" id="PF03472">
    <property type="entry name" value="Autoind_bind"/>
    <property type="match status" value="1"/>
</dbReference>
<accession>B9LZZ1</accession>
<evidence type="ECO:0000313" key="6">
    <source>
        <dbReference type="Proteomes" id="UP000007721"/>
    </source>
</evidence>
<evidence type="ECO:0000313" key="5">
    <source>
        <dbReference type="EMBL" id="ACM20771.1"/>
    </source>
</evidence>
<evidence type="ECO:0000256" key="1">
    <source>
        <dbReference type="ARBA" id="ARBA00023015"/>
    </source>
</evidence>
<dbReference type="InterPro" id="IPR036693">
    <property type="entry name" value="TF_LuxR_autoind-bd_dom_sf"/>
</dbReference>
<dbReference type="EMBL" id="CP001390">
    <property type="protein sequence ID" value="ACM20771.1"/>
    <property type="molecule type" value="Genomic_DNA"/>
</dbReference>
<dbReference type="SUPFAM" id="SSF46894">
    <property type="entry name" value="C-terminal effector domain of the bipartite response regulators"/>
    <property type="match status" value="1"/>
</dbReference>
<dbReference type="KEGG" id="geo:Geob_2418"/>
<dbReference type="SUPFAM" id="SSF75516">
    <property type="entry name" value="Pheromone-binding domain of LuxR-like quorum-sensing transcription factors"/>
    <property type="match status" value="1"/>
</dbReference>
<sequence length="248" mass="28047">MENTDCISKRDAVFLLELIHECVTCKNKTGIKNIVDSLSSLVAIDNAVFGIAQIGTNGLIQTYDVMNISYPEEWLITYKRKNFCQVDPIAKENFSNFELQFWEDTYKKWNPPKEFISAARDFNLYNGIACGVRNLKSTEGSLFSVAGKLENHPREKFIIENLTPHLHTAFTTYLSKTKAPVNFELSKREIEVLNWVKKGKSSWDISVILAISVRTVKFHVENIMVKLNAVSRTHAVAIALSAGVIDID</sequence>
<dbReference type="HOGENOM" id="CLU_072786_3_1_7"/>
<dbReference type="PANTHER" id="PTHR44688:SF16">
    <property type="entry name" value="DNA-BINDING TRANSCRIPTIONAL ACTIVATOR DEVR_DOSR"/>
    <property type="match status" value="1"/>
</dbReference>
<reference evidence="5 6" key="1">
    <citation type="submission" date="2009-01" db="EMBL/GenBank/DDBJ databases">
        <title>Complete sequence of Geobacter sp. FRC-32.</title>
        <authorList>
            <consortium name="US DOE Joint Genome Institute"/>
            <person name="Lucas S."/>
            <person name="Copeland A."/>
            <person name="Lapidus A."/>
            <person name="Glavina del Rio T."/>
            <person name="Dalin E."/>
            <person name="Tice H."/>
            <person name="Bruce D."/>
            <person name="Goodwin L."/>
            <person name="Pitluck S."/>
            <person name="Saunders E."/>
            <person name="Brettin T."/>
            <person name="Detter J.C."/>
            <person name="Han C."/>
            <person name="Larimer F."/>
            <person name="Land M."/>
            <person name="Hauser L."/>
            <person name="Kyrpides N."/>
            <person name="Ovchinnikova G."/>
            <person name="Kostka J."/>
            <person name="Richardson P."/>
        </authorList>
    </citation>
    <scope>NUCLEOTIDE SEQUENCE [LARGE SCALE GENOMIC DNA]</scope>
    <source>
        <strain evidence="6">DSM 22248 / JCM 15807 / FRC-32</strain>
    </source>
</reference>
<keyword evidence="1" id="KW-0805">Transcription regulation</keyword>